<keyword evidence="7" id="KW-0812">Transmembrane</keyword>
<organism evidence="10">
    <name type="scientific">freshwater metagenome</name>
    <dbReference type="NCBI Taxonomy" id="449393"/>
    <lineage>
        <taxon>unclassified sequences</taxon>
        <taxon>metagenomes</taxon>
        <taxon>ecological metagenomes</taxon>
    </lineage>
</organism>
<keyword evidence="1" id="KW-0723">Serine/threonine-protein kinase</keyword>
<dbReference type="PANTHER" id="PTHR43289:SF6">
    <property type="entry name" value="SERINE_THREONINE-PROTEIN KINASE NEKL-3"/>
    <property type="match status" value="1"/>
</dbReference>
<dbReference type="CDD" id="cd14014">
    <property type="entry name" value="STKc_PknB_like"/>
    <property type="match status" value="1"/>
</dbReference>
<keyword evidence="3" id="KW-0677">Repeat</keyword>
<dbReference type="SMART" id="SM00740">
    <property type="entry name" value="PASTA"/>
    <property type="match status" value="3"/>
</dbReference>
<evidence type="ECO:0000256" key="4">
    <source>
        <dbReference type="ARBA" id="ARBA00022741"/>
    </source>
</evidence>
<dbReference type="GO" id="GO:0005524">
    <property type="term" value="F:ATP binding"/>
    <property type="evidence" value="ECO:0007669"/>
    <property type="project" value="UniProtKB-KW"/>
</dbReference>
<dbReference type="PROSITE" id="PS00108">
    <property type="entry name" value="PROTEIN_KINASE_ST"/>
    <property type="match status" value="1"/>
</dbReference>
<dbReference type="PROSITE" id="PS00107">
    <property type="entry name" value="PROTEIN_KINASE_ATP"/>
    <property type="match status" value="1"/>
</dbReference>
<evidence type="ECO:0000259" key="9">
    <source>
        <dbReference type="PROSITE" id="PS51178"/>
    </source>
</evidence>
<dbReference type="Gene3D" id="3.30.10.20">
    <property type="match status" value="3"/>
</dbReference>
<dbReference type="Gene3D" id="1.10.510.10">
    <property type="entry name" value="Transferase(Phosphotransferase) domain 1"/>
    <property type="match status" value="1"/>
</dbReference>
<evidence type="ECO:0000256" key="2">
    <source>
        <dbReference type="ARBA" id="ARBA00022679"/>
    </source>
</evidence>
<dbReference type="InterPro" id="IPR017441">
    <property type="entry name" value="Protein_kinase_ATP_BS"/>
</dbReference>
<dbReference type="CDD" id="cd06577">
    <property type="entry name" value="PASTA_pknB"/>
    <property type="match status" value="3"/>
</dbReference>
<dbReference type="SMART" id="SM00220">
    <property type="entry name" value="S_TKc"/>
    <property type="match status" value="1"/>
</dbReference>
<feature type="domain" description="PASTA" evidence="9">
    <location>
        <begin position="448"/>
        <end position="514"/>
    </location>
</feature>
<feature type="transmembrane region" description="Helical" evidence="7">
    <location>
        <begin position="292"/>
        <end position="311"/>
    </location>
</feature>
<dbReference type="AlphaFoldDB" id="A0A6J6C4Z0"/>
<gene>
    <name evidence="10" type="ORF">UFOPK1506_00143</name>
</gene>
<dbReference type="SUPFAM" id="SSF56112">
    <property type="entry name" value="Protein kinase-like (PK-like)"/>
    <property type="match status" value="1"/>
</dbReference>
<evidence type="ECO:0000256" key="6">
    <source>
        <dbReference type="ARBA" id="ARBA00022840"/>
    </source>
</evidence>
<dbReference type="Gene3D" id="3.30.200.20">
    <property type="entry name" value="Phosphorylase Kinase, domain 1"/>
    <property type="match status" value="1"/>
</dbReference>
<keyword evidence="7" id="KW-1133">Transmembrane helix</keyword>
<name>A0A6J6C4Z0_9ZZZZ</name>
<keyword evidence="7" id="KW-0472">Membrane</keyword>
<dbReference type="PROSITE" id="PS51178">
    <property type="entry name" value="PASTA"/>
    <property type="match status" value="2"/>
</dbReference>
<dbReference type="PROSITE" id="PS50011">
    <property type="entry name" value="PROTEIN_KINASE_DOM"/>
    <property type="match status" value="1"/>
</dbReference>
<evidence type="ECO:0000256" key="3">
    <source>
        <dbReference type="ARBA" id="ARBA00022737"/>
    </source>
</evidence>
<dbReference type="EMBL" id="CAEZSV010000014">
    <property type="protein sequence ID" value="CAB4546461.1"/>
    <property type="molecule type" value="Genomic_DNA"/>
</dbReference>
<keyword evidence="2" id="KW-0808">Transferase</keyword>
<dbReference type="InterPro" id="IPR005543">
    <property type="entry name" value="PASTA_dom"/>
</dbReference>
<keyword evidence="6" id="KW-0067">ATP-binding</keyword>
<keyword evidence="5" id="KW-0418">Kinase</keyword>
<dbReference type="FunFam" id="3.30.200.20:FF:000035">
    <property type="entry name" value="Serine/threonine protein kinase Stk1"/>
    <property type="match status" value="1"/>
</dbReference>
<dbReference type="GO" id="GO:0004674">
    <property type="term" value="F:protein serine/threonine kinase activity"/>
    <property type="evidence" value="ECO:0007669"/>
    <property type="project" value="UniProtKB-KW"/>
</dbReference>
<dbReference type="InterPro" id="IPR000719">
    <property type="entry name" value="Prot_kinase_dom"/>
</dbReference>
<keyword evidence="4" id="KW-0547">Nucleotide-binding</keyword>
<proteinExistence type="predicted"/>
<evidence type="ECO:0000256" key="5">
    <source>
        <dbReference type="ARBA" id="ARBA00022777"/>
    </source>
</evidence>
<reference evidence="10" key="1">
    <citation type="submission" date="2020-05" db="EMBL/GenBank/DDBJ databases">
        <authorList>
            <person name="Chiriac C."/>
            <person name="Salcher M."/>
            <person name="Ghai R."/>
            <person name="Kavagutti S V."/>
        </authorList>
    </citation>
    <scope>NUCLEOTIDE SEQUENCE</scope>
</reference>
<dbReference type="FunFam" id="1.10.510.10:FF:000021">
    <property type="entry name" value="Serine/threonine protein kinase"/>
    <property type="match status" value="1"/>
</dbReference>
<feature type="domain" description="Protein kinase" evidence="8">
    <location>
        <begin position="9"/>
        <end position="274"/>
    </location>
</feature>
<dbReference type="InterPro" id="IPR011009">
    <property type="entry name" value="Kinase-like_dom_sf"/>
</dbReference>
<dbReference type="Pfam" id="PF00069">
    <property type="entry name" value="Pkinase"/>
    <property type="match status" value="1"/>
</dbReference>
<evidence type="ECO:0000259" key="8">
    <source>
        <dbReference type="PROSITE" id="PS50011"/>
    </source>
</evidence>
<dbReference type="PANTHER" id="PTHR43289">
    <property type="entry name" value="MITOGEN-ACTIVATED PROTEIN KINASE KINASE KINASE 20-RELATED"/>
    <property type="match status" value="1"/>
</dbReference>
<dbReference type="InterPro" id="IPR008271">
    <property type="entry name" value="Ser/Thr_kinase_AS"/>
</dbReference>
<evidence type="ECO:0000313" key="10">
    <source>
        <dbReference type="EMBL" id="CAB4546461.1"/>
    </source>
</evidence>
<accession>A0A6J6C4Z0</accession>
<protein>
    <submittedName>
        <fullName evidence="10">Unannotated protein</fullName>
    </submittedName>
</protein>
<feature type="domain" description="PASTA" evidence="9">
    <location>
        <begin position="316"/>
        <end position="381"/>
    </location>
</feature>
<sequence>MTRMLANRYEVGDLIGAGGMADVFQGRDTRLSRPVAIKILRSDLARDPAFLARFRREAQAAAGLNHPAIVSVYDTGEEGTDQGVLPYIVMEQVNGKTIREVIRSGERLPITRAISVVRGILEALEYSHRNGIVHRDIKPANVMITNGGDVKVMDFGIARALDDASATVTHAWTVVGTANYLSPEQARGEAADSRSDIYSVGCLLYELITGRPPFLGDTPVAIAYQHVSAEFIPVSQLNPDLPNGIDNIISGALSKDPLARYQNAREMLDDINRLDRGEEVQKKIKNPKRRNFVIAGVVAAIVMLASSGYLISRIPTPVSLITLSDVSGLTESQAKAELTGFTIVVERAPDPRVPIDRVASQTPTAGTKVEPGSQVQIILSDGPGKTSIPTTLIGTTIDQAKIILDGSGLVLAKTNPVESSEAPGTIVGVIPEPGSTVAAGSGVVLNIASGKVFVPDVIGASKIQATTILIQAGFIPNVIETQDADQPSGVVLAQAPASEESAKIGSSVTITVNTYKAEPGVTPTPNPSAS</sequence>
<evidence type="ECO:0000256" key="7">
    <source>
        <dbReference type="SAM" id="Phobius"/>
    </source>
</evidence>
<dbReference type="Pfam" id="PF03793">
    <property type="entry name" value="PASTA"/>
    <property type="match status" value="3"/>
</dbReference>
<evidence type="ECO:0000256" key="1">
    <source>
        <dbReference type="ARBA" id="ARBA00022527"/>
    </source>
</evidence>